<gene>
    <name evidence="7" type="ORF">G5C51_42265</name>
</gene>
<feature type="non-terminal residue" evidence="7">
    <location>
        <position position="1"/>
    </location>
</feature>
<keyword evidence="8" id="KW-1185">Reference proteome</keyword>
<feature type="transmembrane region" description="Helical" evidence="5">
    <location>
        <begin position="130"/>
        <end position="149"/>
    </location>
</feature>
<feature type="transmembrane region" description="Helical" evidence="5">
    <location>
        <begin position="44"/>
        <end position="65"/>
    </location>
</feature>
<dbReference type="Proteomes" id="UP000481583">
    <property type="component" value="Unassembled WGS sequence"/>
</dbReference>
<protein>
    <submittedName>
        <fullName evidence="7">MFS transporter</fullName>
    </submittedName>
</protein>
<dbReference type="Pfam" id="PF07690">
    <property type="entry name" value="MFS_1"/>
    <property type="match status" value="1"/>
</dbReference>
<sequence length="197" mass="19829">LQNWPAFRRLSAVVVCRSICFFGVASFLSLYVTRHLDGSRAQGTAALTLFLAAGALGTVLGGRLADRRGRVGAIRAGYALVLPGLAALLAAPGPATACAAAVLLGLGLYLPFSVQVTLAQEYVPGHTGTAAGVTLGLAVSVGGLASPALGQLADHAGLSAALAVLFALPVAALLLTLRLPEPAQPAATASRRRVRAS</sequence>
<accession>A0A6G4UFB1</accession>
<evidence type="ECO:0000256" key="3">
    <source>
        <dbReference type="ARBA" id="ARBA00022989"/>
    </source>
</evidence>
<comment type="subcellular location">
    <subcellularLocation>
        <location evidence="1">Cell membrane</location>
        <topology evidence="1">Multi-pass membrane protein</topology>
    </subcellularLocation>
</comment>
<dbReference type="PROSITE" id="PS50850">
    <property type="entry name" value="MFS"/>
    <property type="match status" value="1"/>
</dbReference>
<evidence type="ECO:0000256" key="4">
    <source>
        <dbReference type="ARBA" id="ARBA00023136"/>
    </source>
</evidence>
<dbReference type="Gene3D" id="1.20.1250.20">
    <property type="entry name" value="MFS general substrate transporter like domains"/>
    <property type="match status" value="1"/>
</dbReference>
<keyword evidence="4 5" id="KW-0472">Membrane</keyword>
<keyword evidence="3 5" id="KW-1133">Transmembrane helix</keyword>
<evidence type="ECO:0000313" key="8">
    <source>
        <dbReference type="Proteomes" id="UP000481583"/>
    </source>
</evidence>
<dbReference type="InterPro" id="IPR020846">
    <property type="entry name" value="MFS_dom"/>
</dbReference>
<dbReference type="SUPFAM" id="SSF103473">
    <property type="entry name" value="MFS general substrate transporter"/>
    <property type="match status" value="1"/>
</dbReference>
<evidence type="ECO:0000313" key="7">
    <source>
        <dbReference type="EMBL" id="NGN70488.1"/>
    </source>
</evidence>
<feature type="transmembrane region" description="Helical" evidence="5">
    <location>
        <begin position="77"/>
        <end position="110"/>
    </location>
</feature>
<evidence type="ECO:0000256" key="2">
    <source>
        <dbReference type="ARBA" id="ARBA00022692"/>
    </source>
</evidence>
<dbReference type="PANTHER" id="PTHR43129">
    <property type="entry name" value="FOSMIDOMYCIN RESISTANCE PROTEIN"/>
    <property type="match status" value="1"/>
</dbReference>
<evidence type="ECO:0000256" key="5">
    <source>
        <dbReference type="SAM" id="Phobius"/>
    </source>
</evidence>
<comment type="caution">
    <text evidence="7">The sequence shown here is derived from an EMBL/GenBank/DDBJ whole genome shotgun (WGS) entry which is preliminary data.</text>
</comment>
<name>A0A6G4UFB1_9ACTN</name>
<dbReference type="RefSeq" id="WP_165246255.1">
    <property type="nucleotide sequence ID" value="NZ_JAAKZV010000575.1"/>
</dbReference>
<dbReference type="GO" id="GO:0022857">
    <property type="term" value="F:transmembrane transporter activity"/>
    <property type="evidence" value="ECO:0007669"/>
    <property type="project" value="InterPro"/>
</dbReference>
<feature type="transmembrane region" description="Helical" evidence="5">
    <location>
        <begin position="12"/>
        <end position="32"/>
    </location>
</feature>
<keyword evidence="2 5" id="KW-0812">Transmembrane</keyword>
<reference evidence="7 8" key="1">
    <citation type="submission" date="2020-02" db="EMBL/GenBank/DDBJ databases">
        <title>Whole-genome analyses of novel actinobacteria.</title>
        <authorList>
            <person name="Sahin N."/>
        </authorList>
    </citation>
    <scope>NUCLEOTIDE SEQUENCE [LARGE SCALE GENOMIC DNA]</scope>
    <source>
        <strain evidence="7 8">A7024</strain>
    </source>
</reference>
<dbReference type="PANTHER" id="PTHR43129:SF1">
    <property type="entry name" value="FOSMIDOMYCIN RESISTANCE PROTEIN"/>
    <property type="match status" value="1"/>
</dbReference>
<feature type="domain" description="Major facilitator superfamily (MFS) profile" evidence="6">
    <location>
        <begin position="1"/>
        <end position="197"/>
    </location>
</feature>
<feature type="transmembrane region" description="Helical" evidence="5">
    <location>
        <begin position="156"/>
        <end position="177"/>
    </location>
</feature>
<dbReference type="AlphaFoldDB" id="A0A6G4UFB1"/>
<dbReference type="EMBL" id="JAAKZV010000575">
    <property type="protein sequence ID" value="NGN70488.1"/>
    <property type="molecule type" value="Genomic_DNA"/>
</dbReference>
<dbReference type="InterPro" id="IPR036259">
    <property type="entry name" value="MFS_trans_sf"/>
</dbReference>
<evidence type="ECO:0000259" key="6">
    <source>
        <dbReference type="PROSITE" id="PS50850"/>
    </source>
</evidence>
<dbReference type="GO" id="GO:0005886">
    <property type="term" value="C:plasma membrane"/>
    <property type="evidence" value="ECO:0007669"/>
    <property type="project" value="UniProtKB-SubCell"/>
</dbReference>
<proteinExistence type="predicted"/>
<dbReference type="InterPro" id="IPR011701">
    <property type="entry name" value="MFS"/>
</dbReference>
<evidence type="ECO:0000256" key="1">
    <source>
        <dbReference type="ARBA" id="ARBA00004651"/>
    </source>
</evidence>
<organism evidence="7 8">
    <name type="scientific">Streptomyces coryli</name>
    <dbReference type="NCBI Taxonomy" id="1128680"/>
    <lineage>
        <taxon>Bacteria</taxon>
        <taxon>Bacillati</taxon>
        <taxon>Actinomycetota</taxon>
        <taxon>Actinomycetes</taxon>
        <taxon>Kitasatosporales</taxon>
        <taxon>Streptomycetaceae</taxon>
        <taxon>Streptomyces</taxon>
    </lineage>
</organism>